<feature type="domain" description="HTH merR-type" evidence="5">
    <location>
        <begin position="1"/>
        <end position="69"/>
    </location>
</feature>
<protein>
    <submittedName>
        <fullName evidence="6">MerR family transcriptional regulator</fullName>
    </submittedName>
</protein>
<dbReference type="Gene3D" id="1.10.1660.10">
    <property type="match status" value="1"/>
</dbReference>
<evidence type="ECO:0000256" key="2">
    <source>
        <dbReference type="ARBA" id="ARBA00023125"/>
    </source>
</evidence>
<dbReference type="GO" id="GO:0003700">
    <property type="term" value="F:DNA-binding transcription factor activity"/>
    <property type="evidence" value="ECO:0007669"/>
    <property type="project" value="InterPro"/>
</dbReference>
<keyword evidence="7" id="KW-1185">Reference proteome</keyword>
<accession>A0A919YRX0</accession>
<dbReference type="InterPro" id="IPR012925">
    <property type="entry name" value="TipAS_dom"/>
</dbReference>
<sequence>MNVKQVSQLVGVSIRTLHHYDEIGLLIPDHVTEAGYRQYSEENLQTLQHILFFKELGFSLKQIRSILQSPDFNTFEALQLQRRSLLAKREQLEVMIATIDRTIAHVKGEIQMSTEEKFAGLKWNINPYEQEAREKWGDQAVDQSKQRLGKLSQQQKAELEQQCNEIYQGLADRIGTPVDSEETMALVKRWYELLNSNFGTYSYDAFIGLGQLYVQDERFTANIDQYGQGLAQYMSEAMAYWGNLQKQ</sequence>
<keyword evidence="4" id="KW-0804">Transcription</keyword>
<keyword evidence="1" id="KW-0805">Transcription regulation</keyword>
<dbReference type="PANTHER" id="PTHR30204">
    <property type="entry name" value="REDOX-CYCLING DRUG-SENSING TRANSCRIPTIONAL ACTIVATOR SOXR"/>
    <property type="match status" value="1"/>
</dbReference>
<comment type="caution">
    <text evidence="6">The sequence shown here is derived from an EMBL/GenBank/DDBJ whole genome shotgun (WGS) entry which is preliminary data.</text>
</comment>
<dbReference type="SUPFAM" id="SSF46955">
    <property type="entry name" value="Putative DNA-binding domain"/>
    <property type="match status" value="1"/>
</dbReference>
<proteinExistence type="predicted"/>
<gene>
    <name evidence="6" type="primary">tipA</name>
    <name evidence="6" type="ORF">J40TS1_42120</name>
</gene>
<keyword evidence="2" id="KW-0238">DNA-binding</keyword>
<dbReference type="InterPro" id="IPR009061">
    <property type="entry name" value="DNA-bd_dom_put_sf"/>
</dbReference>
<organism evidence="6 7">
    <name type="scientific">Paenibacillus montaniterrae</name>
    <dbReference type="NCBI Taxonomy" id="429341"/>
    <lineage>
        <taxon>Bacteria</taxon>
        <taxon>Bacillati</taxon>
        <taxon>Bacillota</taxon>
        <taxon>Bacilli</taxon>
        <taxon>Bacillales</taxon>
        <taxon>Paenibacillaceae</taxon>
        <taxon>Paenibacillus</taxon>
    </lineage>
</organism>
<keyword evidence="3" id="KW-0010">Activator</keyword>
<dbReference type="SUPFAM" id="SSF89082">
    <property type="entry name" value="Antibiotic binding domain of TipA-like multidrug resistance regulators"/>
    <property type="match status" value="1"/>
</dbReference>
<dbReference type="EMBL" id="BOSE01000009">
    <property type="protein sequence ID" value="GIP18570.1"/>
    <property type="molecule type" value="Genomic_DNA"/>
</dbReference>
<dbReference type="Gene3D" id="1.10.490.50">
    <property type="entry name" value="Antibiotic binding domain of TipA-like multidrug resistance regulators"/>
    <property type="match status" value="1"/>
</dbReference>
<evidence type="ECO:0000256" key="4">
    <source>
        <dbReference type="ARBA" id="ARBA00023163"/>
    </source>
</evidence>
<name>A0A919YRX0_9BACL</name>
<dbReference type="Pfam" id="PF13411">
    <property type="entry name" value="MerR_1"/>
    <property type="match status" value="1"/>
</dbReference>
<dbReference type="InterPro" id="IPR036244">
    <property type="entry name" value="TipA-like_antibiotic-bd"/>
</dbReference>
<dbReference type="InterPro" id="IPR047057">
    <property type="entry name" value="MerR_fam"/>
</dbReference>
<dbReference type="PANTHER" id="PTHR30204:SF90">
    <property type="entry name" value="HTH-TYPE TRANSCRIPTIONAL ACTIVATOR MTA"/>
    <property type="match status" value="1"/>
</dbReference>
<dbReference type="CDD" id="cd01106">
    <property type="entry name" value="HTH_TipAL-Mta"/>
    <property type="match status" value="1"/>
</dbReference>
<dbReference type="PROSITE" id="PS50937">
    <property type="entry name" value="HTH_MERR_2"/>
    <property type="match status" value="1"/>
</dbReference>
<evidence type="ECO:0000259" key="5">
    <source>
        <dbReference type="PROSITE" id="PS50937"/>
    </source>
</evidence>
<dbReference type="InterPro" id="IPR000551">
    <property type="entry name" value="MerR-type_HTH_dom"/>
</dbReference>
<evidence type="ECO:0000256" key="3">
    <source>
        <dbReference type="ARBA" id="ARBA00023159"/>
    </source>
</evidence>
<dbReference type="SMART" id="SM00422">
    <property type="entry name" value="HTH_MERR"/>
    <property type="match status" value="1"/>
</dbReference>
<evidence type="ECO:0000256" key="1">
    <source>
        <dbReference type="ARBA" id="ARBA00023015"/>
    </source>
</evidence>
<dbReference type="Pfam" id="PF07739">
    <property type="entry name" value="TipAS"/>
    <property type="match status" value="1"/>
</dbReference>
<reference evidence="6" key="1">
    <citation type="submission" date="2021-03" db="EMBL/GenBank/DDBJ databases">
        <title>Antimicrobial resistance genes in bacteria isolated from Japanese honey, and their potential for conferring macrolide and lincosamide resistance in the American foulbrood pathogen Paenibacillus larvae.</title>
        <authorList>
            <person name="Okamoto M."/>
            <person name="Kumagai M."/>
            <person name="Kanamori H."/>
            <person name="Takamatsu D."/>
        </authorList>
    </citation>
    <scope>NUCLEOTIDE SEQUENCE</scope>
    <source>
        <strain evidence="6">J40TS1</strain>
    </source>
</reference>
<evidence type="ECO:0000313" key="7">
    <source>
        <dbReference type="Proteomes" id="UP000683139"/>
    </source>
</evidence>
<dbReference type="AlphaFoldDB" id="A0A919YRX0"/>
<dbReference type="Proteomes" id="UP000683139">
    <property type="component" value="Unassembled WGS sequence"/>
</dbReference>
<evidence type="ECO:0000313" key="6">
    <source>
        <dbReference type="EMBL" id="GIP18570.1"/>
    </source>
</evidence>
<dbReference type="GO" id="GO:0003677">
    <property type="term" value="F:DNA binding"/>
    <property type="evidence" value="ECO:0007669"/>
    <property type="project" value="UniProtKB-KW"/>
</dbReference>